<feature type="signal peptide" evidence="2">
    <location>
        <begin position="1"/>
        <end position="22"/>
    </location>
</feature>
<evidence type="ECO:0000313" key="4">
    <source>
        <dbReference type="Proteomes" id="UP000518300"/>
    </source>
</evidence>
<gene>
    <name evidence="3" type="ORF">HG543_37855</name>
</gene>
<dbReference type="AlphaFoldDB" id="A0A848LRN2"/>
<evidence type="ECO:0000256" key="2">
    <source>
        <dbReference type="SAM" id="SignalP"/>
    </source>
</evidence>
<name>A0A848LRN2_9BACT</name>
<evidence type="ECO:0000256" key="1">
    <source>
        <dbReference type="SAM" id="MobiDB-lite"/>
    </source>
</evidence>
<dbReference type="InterPro" id="IPR011755">
    <property type="entry name" value="CHP02269_MYXXA"/>
</dbReference>
<dbReference type="PROSITE" id="PS51257">
    <property type="entry name" value="PROKAR_LIPOPROTEIN"/>
    <property type="match status" value="1"/>
</dbReference>
<evidence type="ECO:0000313" key="3">
    <source>
        <dbReference type="EMBL" id="NMO20587.1"/>
    </source>
</evidence>
<proteinExistence type="predicted"/>
<accession>A0A848LRN2</accession>
<feature type="region of interest" description="Disordered" evidence="1">
    <location>
        <begin position="24"/>
        <end position="46"/>
    </location>
</feature>
<keyword evidence="2" id="KW-0732">Signal</keyword>
<dbReference type="Proteomes" id="UP000518300">
    <property type="component" value="Unassembled WGS sequence"/>
</dbReference>
<feature type="chain" id="PRO_5032860316" evidence="2">
    <location>
        <begin position="23"/>
        <end position="464"/>
    </location>
</feature>
<keyword evidence="4" id="KW-1185">Reference proteome</keyword>
<dbReference type="RefSeq" id="WP_169349799.1">
    <property type="nucleotide sequence ID" value="NZ_JABBJJ010000254.1"/>
</dbReference>
<protein>
    <submittedName>
        <fullName evidence="3">DUF2380 domain-containing protein</fullName>
    </submittedName>
</protein>
<organism evidence="3 4">
    <name type="scientific">Pyxidicoccus fallax</name>
    <dbReference type="NCBI Taxonomy" id="394095"/>
    <lineage>
        <taxon>Bacteria</taxon>
        <taxon>Pseudomonadati</taxon>
        <taxon>Myxococcota</taxon>
        <taxon>Myxococcia</taxon>
        <taxon>Myxococcales</taxon>
        <taxon>Cystobacterineae</taxon>
        <taxon>Myxococcaceae</taxon>
        <taxon>Pyxidicoccus</taxon>
    </lineage>
</organism>
<dbReference type="Pfam" id="PF09533">
    <property type="entry name" value="DUF2380"/>
    <property type="match status" value="1"/>
</dbReference>
<reference evidence="3 4" key="1">
    <citation type="submission" date="2020-04" db="EMBL/GenBank/DDBJ databases">
        <title>Draft genome of Pyxidicoccus fallax type strain.</title>
        <authorList>
            <person name="Whitworth D.E."/>
        </authorList>
    </citation>
    <scope>NUCLEOTIDE SEQUENCE [LARGE SCALE GENOMIC DNA]</scope>
    <source>
        <strain evidence="3 4">DSM 14698</strain>
    </source>
</reference>
<comment type="caution">
    <text evidence="3">The sequence shown here is derived from an EMBL/GenBank/DDBJ whole genome shotgun (WGS) entry which is preliminary data.</text>
</comment>
<dbReference type="EMBL" id="JABBJJ010000254">
    <property type="protein sequence ID" value="NMO20587.1"/>
    <property type="molecule type" value="Genomic_DNA"/>
</dbReference>
<sequence length="464" mass="49755">MKVVALLLLSAALLAAGCSSRAAGSREDATGAGPDRVKGTAGGPRQIAARTRRAVVQVADEVRGATGEHARSLSALAARPPGLGNRGLSGGNGAFTRFIDHGSRQSRWIDGALGGVSTLTGVASETTEADMQWALLRMTGPRLQAAMLGALLLATWVDFLQLADAVLRQCPAYSVERLFVELRRVQGRMEPTLTALASLDAERVEAAATAMPELMGQLTREFGSIQEGARVAMERREQLLTAMQFMEMLTLVSALKMSLPRLPPAAPASLGVGLVMGSGGVMVGSRVVVSAEWVEAMRRLVQAGVISVPVVSAAVRIHGGQVLMAQASGDLPPGVRDALGDGPEVRAMHETGRAGAGMSEAPRHHVLPREHREWFEQRGFTGAMDIDQFCVRLEAAQHQAIHGGGNWRLGRTWPGEWNRMIMEALREAEAEAGRKLTRNNILNIVAERMKFYDVPMSFTPGRRR</sequence>